<organism evidence="1 2">
    <name type="scientific">Pelagovum pacificum</name>
    <dbReference type="NCBI Taxonomy" id="2588711"/>
    <lineage>
        <taxon>Bacteria</taxon>
        <taxon>Pseudomonadati</taxon>
        <taxon>Pseudomonadota</taxon>
        <taxon>Alphaproteobacteria</taxon>
        <taxon>Rhodobacterales</taxon>
        <taxon>Paracoccaceae</taxon>
        <taxon>Pelagovum</taxon>
    </lineage>
</organism>
<dbReference type="EMBL" id="VFFF01000001">
    <property type="protein sequence ID" value="TNY32205.1"/>
    <property type="molecule type" value="Genomic_DNA"/>
</dbReference>
<evidence type="ECO:0000313" key="2">
    <source>
        <dbReference type="Proteomes" id="UP000314011"/>
    </source>
</evidence>
<dbReference type="RefSeq" id="WP_140192885.1">
    <property type="nucleotide sequence ID" value="NZ_CP065915.1"/>
</dbReference>
<evidence type="ECO:0000313" key="1">
    <source>
        <dbReference type="EMBL" id="TNY32205.1"/>
    </source>
</evidence>
<protein>
    <submittedName>
        <fullName evidence="1">Uncharacterized protein</fullName>
    </submittedName>
</protein>
<comment type="caution">
    <text evidence="1">The sequence shown here is derived from an EMBL/GenBank/DDBJ whole genome shotgun (WGS) entry which is preliminary data.</text>
</comment>
<name>A0A5C5GBM4_9RHOB</name>
<dbReference type="AlphaFoldDB" id="A0A5C5GBM4"/>
<dbReference type="Proteomes" id="UP000314011">
    <property type="component" value="Unassembled WGS sequence"/>
</dbReference>
<keyword evidence="2" id="KW-1185">Reference proteome</keyword>
<accession>A0A5C5GBM4</accession>
<proteinExistence type="predicted"/>
<gene>
    <name evidence="1" type="ORF">FHY64_02600</name>
</gene>
<dbReference type="OrthoDB" id="7876148at2"/>
<reference evidence="1 2" key="1">
    <citation type="submission" date="2019-06" db="EMBL/GenBank/DDBJ databases">
        <title>Genome of new Rhodobacteraceae sp. SM1903.</title>
        <authorList>
            <person name="Ren X."/>
        </authorList>
    </citation>
    <scope>NUCLEOTIDE SEQUENCE [LARGE SCALE GENOMIC DNA]</scope>
    <source>
        <strain evidence="1 2">SM1903</strain>
    </source>
</reference>
<sequence>MSFSEEVANRLAEDVIQVMEKLGEPRLHEEIAKSLGASSQTTEEAFRTAIRVLLAERRARDLLREIEQKGGLEE</sequence>